<dbReference type="SMART" id="SM00729">
    <property type="entry name" value="Elp3"/>
    <property type="match status" value="1"/>
</dbReference>
<dbReference type="Proteomes" id="UP000320766">
    <property type="component" value="Unassembled WGS sequence"/>
</dbReference>
<dbReference type="InterPro" id="IPR012840">
    <property type="entry name" value="NrdG2"/>
</dbReference>
<dbReference type="InterPro" id="IPR006638">
    <property type="entry name" value="Elp3/MiaA/NifB-like_rSAM"/>
</dbReference>
<reference evidence="8 9" key="1">
    <citation type="journal article" date="2019" name="Nat. Microbiol.">
        <title>Wide diversity of methane and short-chain alkane metabolisms in uncultured archaea.</title>
        <authorList>
            <person name="Borrel G."/>
            <person name="Adam P.S."/>
            <person name="McKay L.J."/>
            <person name="Chen L.X."/>
            <person name="Sierra-Garcia I.N."/>
            <person name="Sieber C.M."/>
            <person name="Letourneur Q."/>
            <person name="Ghozlane A."/>
            <person name="Andersen G.L."/>
            <person name="Li W.J."/>
            <person name="Hallam S.J."/>
            <person name="Muyzer G."/>
            <person name="de Oliveira V.M."/>
            <person name="Inskeep W.P."/>
            <person name="Banfield J.F."/>
            <person name="Gribaldo S."/>
        </authorList>
    </citation>
    <scope>NUCLEOTIDE SEQUENCE [LARGE SCALE GENOMIC DNA]</scope>
    <source>
        <strain evidence="8">NM1b</strain>
    </source>
</reference>
<dbReference type="GO" id="GO:0051539">
    <property type="term" value="F:4 iron, 4 sulfur cluster binding"/>
    <property type="evidence" value="ECO:0007669"/>
    <property type="project" value="UniProtKB-KW"/>
</dbReference>
<dbReference type="GO" id="GO:0046872">
    <property type="term" value="F:metal ion binding"/>
    <property type="evidence" value="ECO:0007669"/>
    <property type="project" value="UniProtKB-KW"/>
</dbReference>
<dbReference type="SFLD" id="SFLDG01067">
    <property type="entry name" value="SPASM/twitch_domain_containing"/>
    <property type="match status" value="1"/>
</dbReference>
<evidence type="ECO:0000256" key="2">
    <source>
        <dbReference type="ARBA" id="ARBA00022485"/>
    </source>
</evidence>
<keyword evidence="5" id="KW-0408">Iron</keyword>
<dbReference type="InterPro" id="IPR034457">
    <property type="entry name" value="Organic_radical-activating"/>
</dbReference>
<evidence type="ECO:0000259" key="7">
    <source>
        <dbReference type="PROSITE" id="PS51918"/>
    </source>
</evidence>
<keyword evidence="4" id="KW-0479">Metal-binding</keyword>
<dbReference type="Gene3D" id="3.20.20.70">
    <property type="entry name" value="Aldolase class I"/>
    <property type="match status" value="1"/>
</dbReference>
<dbReference type="Pfam" id="PF04055">
    <property type="entry name" value="Radical_SAM"/>
    <property type="match status" value="1"/>
</dbReference>
<proteinExistence type="predicted"/>
<dbReference type="PANTHER" id="PTHR30352:SF13">
    <property type="entry name" value="GLYCYL-RADICAL ENZYME ACTIVATING ENZYME YJJW-RELATED"/>
    <property type="match status" value="1"/>
</dbReference>
<keyword evidence="6" id="KW-0411">Iron-sulfur</keyword>
<dbReference type="PANTHER" id="PTHR30352">
    <property type="entry name" value="PYRUVATE FORMATE-LYASE-ACTIVATING ENZYME"/>
    <property type="match status" value="1"/>
</dbReference>
<keyword evidence="2" id="KW-0004">4Fe-4S</keyword>
<evidence type="ECO:0000256" key="6">
    <source>
        <dbReference type="ARBA" id="ARBA00023014"/>
    </source>
</evidence>
<dbReference type="InterPro" id="IPR013785">
    <property type="entry name" value="Aldolase_TIM"/>
</dbReference>
<sequence>MIIGGFQKFSLIDYPGKICAIVFTQGCNFRCPYCHNPELIDPNVSQNSQNITSEDDVFSFLEKRKGKLDAVEITGGEPTLQQGLLEFLKKIKDMGYLAKLDSNGSRPEVIEKIIRLKIVDYLAMDVKAPLEKYQEITCSNINPNKIKKSIELVMNSGLDYEFRTTVIKSQLSEEDIIEIGKLIKGANLYVLQKFIPSKTLNPKFLSKASYSDEEFEYLKAAVESYVVRCLVR</sequence>
<keyword evidence="3" id="KW-0949">S-adenosyl-L-methionine</keyword>
<evidence type="ECO:0000256" key="5">
    <source>
        <dbReference type="ARBA" id="ARBA00023004"/>
    </source>
</evidence>
<dbReference type="InterPro" id="IPR058240">
    <property type="entry name" value="rSAM_sf"/>
</dbReference>
<evidence type="ECO:0000256" key="4">
    <source>
        <dbReference type="ARBA" id="ARBA00022723"/>
    </source>
</evidence>
<dbReference type="NCBIfam" id="TIGR02495">
    <property type="entry name" value="NrdG2"/>
    <property type="match status" value="1"/>
</dbReference>
<protein>
    <submittedName>
        <fullName evidence="8">Anaerobic ribonucleoside-triphosphate reductase activating protein</fullName>
    </submittedName>
</protein>
<dbReference type="SFLD" id="SFLDS00029">
    <property type="entry name" value="Radical_SAM"/>
    <property type="match status" value="1"/>
</dbReference>
<evidence type="ECO:0000313" key="9">
    <source>
        <dbReference type="Proteomes" id="UP000320766"/>
    </source>
</evidence>
<dbReference type="SUPFAM" id="SSF102114">
    <property type="entry name" value="Radical SAM enzymes"/>
    <property type="match status" value="1"/>
</dbReference>
<dbReference type="EMBL" id="RXIL01000004">
    <property type="protein sequence ID" value="RZN73737.1"/>
    <property type="molecule type" value="Genomic_DNA"/>
</dbReference>
<feature type="domain" description="Radical SAM core" evidence="7">
    <location>
        <begin position="13"/>
        <end position="228"/>
    </location>
</feature>
<name>A0A520KZ10_9EURY</name>
<comment type="caution">
    <text evidence="8">The sequence shown here is derived from an EMBL/GenBank/DDBJ whole genome shotgun (WGS) entry which is preliminary data.</text>
</comment>
<dbReference type="GO" id="GO:0003824">
    <property type="term" value="F:catalytic activity"/>
    <property type="evidence" value="ECO:0007669"/>
    <property type="project" value="InterPro"/>
</dbReference>
<dbReference type="AlphaFoldDB" id="A0A520KZ10"/>
<comment type="cofactor">
    <cofactor evidence="1">
        <name>[4Fe-4S] cluster</name>
        <dbReference type="ChEBI" id="CHEBI:49883"/>
    </cofactor>
</comment>
<organism evidence="8 9">
    <name type="scientific">Candidatus Methanolliviera hydrocarbonicum</name>
    <dbReference type="NCBI Taxonomy" id="2491085"/>
    <lineage>
        <taxon>Archaea</taxon>
        <taxon>Methanobacteriati</taxon>
        <taxon>Methanobacteriota</taxon>
        <taxon>Candidatus Methanoliparia</taxon>
        <taxon>Candidatus Methanoliparales</taxon>
        <taxon>Candidatus Methanollivieraceae</taxon>
        <taxon>Candidatus Methanolliviera</taxon>
    </lineage>
</organism>
<accession>A0A520KZ10</accession>
<dbReference type="CDD" id="cd01335">
    <property type="entry name" value="Radical_SAM"/>
    <property type="match status" value="1"/>
</dbReference>
<dbReference type="SFLD" id="SFLDG01094">
    <property type="entry name" value="Uncharacterised_Radical_SAM_Su"/>
    <property type="match status" value="1"/>
</dbReference>
<evidence type="ECO:0000256" key="3">
    <source>
        <dbReference type="ARBA" id="ARBA00022691"/>
    </source>
</evidence>
<evidence type="ECO:0000313" key="8">
    <source>
        <dbReference type="EMBL" id="RZN73737.1"/>
    </source>
</evidence>
<dbReference type="PROSITE" id="PS51918">
    <property type="entry name" value="RADICAL_SAM"/>
    <property type="match status" value="1"/>
</dbReference>
<dbReference type="InterPro" id="IPR007197">
    <property type="entry name" value="rSAM"/>
</dbReference>
<gene>
    <name evidence="8" type="ORF">EF807_00315</name>
</gene>
<evidence type="ECO:0000256" key="1">
    <source>
        <dbReference type="ARBA" id="ARBA00001966"/>
    </source>
</evidence>